<gene>
    <name evidence="2" type="ORF">BST97_06565</name>
</gene>
<protein>
    <recommendedName>
        <fullName evidence="1">Amidase domain-containing protein</fullName>
    </recommendedName>
</protein>
<dbReference type="Gene3D" id="3.90.1300.10">
    <property type="entry name" value="Amidase signature (AS) domain"/>
    <property type="match status" value="1"/>
</dbReference>
<dbReference type="OrthoDB" id="9811471at2"/>
<keyword evidence="3" id="KW-1185">Reference proteome</keyword>
<dbReference type="InterPro" id="IPR023631">
    <property type="entry name" value="Amidase_dom"/>
</dbReference>
<feature type="domain" description="Amidase" evidence="1">
    <location>
        <begin position="85"/>
        <end position="460"/>
    </location>
</feature>
<sequence>MNVKSQVVYALLIAIISCGLLSAQEPFREFKVLDSHFLTKVQVFGSLLEEIKDFERYEKLAPYIMEKSIPEIQQEILNGTFTYEELTRFYLYRIYKYDRENEKSLNSVIAINEQSIEQAKMADKRLHDFVAERSKYHVIFSVYGMPILVKDNIDIAGMPTTAGAKLLEENRPESDAEVITNLRENGAIILGKTNLSEWAYYFCGDCPSGYSAIGGQTLNPYGRKTIDTGGSSSGSGVAVTANFAVAALGSETAGSIISPASQNSVVGYKPGTSLVSRGVVPISEYLDRVGPMTKNVEDNLILTEAAFNISINYGSKHKPLTDSTLKGRRIGVFKSYLKNNLYSKAIDAMKRTGAEIVELEKKEIDLNGFITLLDADMKKDLPEYFKHFANPQYRDYDISSIIAENKKDSTTYMPYGQRLFDNIEKDTTTAEQLREIKSRLLKNAQEFYSDLNDQDLDVIASINNYDAASAAVGFMDLITVPMGYDEDGKPYGMTFIQNNTSGFKKLYHIAAGFERMLKARKPPKGYE</sequence>
<dbReference type="RefSeq" id="WP_085766486.1">
    <property type="nucleotide sequence ID" value="NZ_CP019344.1"/>
</dbReference>
<dbReference type="Pfam" id="PF01425">
    <property type="entry name" value="Amidase"/>
    <property type="match status" value="1"/>
</dbReference>
<evidence type="ECO:0000313" key="2">
    <source>
        <dbReference type="EMBL" id="ARN77686.1"/>
    </source>
</evidence>
<organism evidence="2 3">
    <name type="scientific">Nonlabens spongiae</name>
    <dbReference type="NCBI Taxonomy" id="331648"/>
    <lineage>
        <taxon>Bacteria</taxon>
        <taxon>Pseudomonadati</taxon>
        <taxon>Bacteroidota</taxon>
        <taxon>Flavobacteriia</taxon>
        <taxon>Flavobacteriales</taxon>
        <taxon>Flavobacteriaceae</taxon>
        <taxon>Nonlabens</taxon>
    </lineage>
</organism>
<dbReference type="STRING" id="331648.BST97_06565"/>
<dbReference type="PROSITE" id="PS51257">
    <property type="entry name" value="PROKAR_LIPOPROTEIN"/>
    <property type="match status" value="1"/>
</dbReference>
<accession>A0A1W6MJK0</accession>
<dbReference type="PANTHER" id="PTHR42678">
    <property type="entry name" value="AMIDASE"/>
    <property type="match status" value="1"/>
</dbReference>
<evidence type="ECO:0000313" key="3">
    <source>
        <dbReference type="Proteomes" id="UP000193431"/>
    </source>
</evidence>
<dbReference type="EMBL" id="CP019344">
    <property type="protein sequence ID" value="ARN77686.1"/>
    <property type="molecule type" value="Genomic_DNA"/>
</dbReference>
<dbReference type="PANTHER" id="PTHR42678:SF34">
    <property type="entry name" value="OS04G0183300 PROTEIN"/>
    <property type="match status" value="1"/>
</dbReference>
<dbReference type="AlphaFoldDB" id="A0A1W6MJK0"/>
<dbReference type="InterPro" id="IPR036928">
    <property type="entry name" value="AS_sf"/>
</dbReference>
<dbReference type="SUPFAM" id="SSF75304">
    <property type="entry name" value="Amidase signature (AS) enzymes"/>
    <property type="match status" value="1"/>
</dbReference>
<name>A0A1W6MJK0_9FLAO</name>
<reference evidence="2 3" key="1">
    <citation type="submission" date="2016-11" db="EMBL/GenBank/DDBJ databases">
        <title>Trade-off between light-utilization and light-protection in marine flavobacteria.</title>
        <authorList>
            <person name="Kumagai Y."/>
        </authorList>
    </citation>
    <scope>NUCLEOTIDE SEQUENCE [LARGE SCALE GENOMIC DNA]</scope>
    <source>
        <strain evidence="2 3">JCM 13191</strain>
    </source>
</reference>
<proteinExistence type="predicted"/>
<evidence type="ECO:0000259" key="1">
    <source>
        <dbReference type="Pfam" id="PF01425"/>
    </source>
</evidence>
<dbReference type="Proteomes" id="UP000193431">
    <property type="component" value="Chromosome"/>
</dbReference>